<dbReference type="GO" id="GO:0005737">
    <property type="term" value="C:cytoplasm"/>
    <property type="evidence" value="ECO:0007669"/>
    <property type="project" value="UniProtKB-SubCell"/>
</dbReference>
<sequence length="153" mass="18025">MDRENNQVDDYTRIWRSLGTIYKLMYNGMEKKFDEVGSNVLEYRILRILAESGKKTMANLADLNFVTQAWITGMTDKMEEKGYVKRVRSSDDRRVIYVELTEKGKEFIEKMRKVHDEFLKSFLSFIPPDDTSKMADIVENFSEELEKRVVTSL</sequence>
<dbReference type="GO" id="GO:0003677">
    <property type="term" value="F:DNA binding"/>
    <property type="evidence" value="ECO:0007669"/>
    <property type="project" value="UniProtKB-KW"/>
</dbReference>
<organism evidence="9 12">
    <name type="scientific">Cuniculiplasma divulgatum</name>
    <dbReference type="NCBI Taxonomy" id="1673428"/>
    <lineage>
        <taxon>Archaea</taxon>
        <taxon>Methanobacteriati</taxon>
        <taxon>Thermoplasmatota</taxon>
        <taxon>Thermoplasmata</taxon>
        <taxon>Thermoplasmatales</taxon>
        <taxon>Cuniculiplasmataceae</taxon>
        <taxon>Cuniculiplasma</taxon>
    </lineage>
</organism>
<dbReference type="GeneID" id="41588614"/>
<dbReference type="Pfam" id="PF22381">
    <property type="entry name" value="Staph_reg_Sar_Rot"/>
    <property type="match status" value="1"/>
</dbReference>
<dbReference type="Proteomes" id="UP000187822">
    <property type="component" value="Chromosome I"/>
</dbReference>
<dbReference type="SUPFAM" id="SSF46785">
    <property type="entry name" value="Winged helix' DNA-binding domain"/>
    <property type="match status" value="1"/>
</dbReference>
<dbReference type="GO" id="GO:0003700">
    <property type="term" value="F:DNA-binding transcription factor activity"/>
    <property type="evidence" value="ECO:0007669"/>
    <property type="project" value="InterPro"/>
</dbReference>
<comment type="similarity">
    <text evidence="5">Belongs to the SarZ family.</text>
</comment>
<gene>
    <name evidence="10" type="ORF">CPM_1368</name>
    <name evidence="9" type="ORF">CSP5_1369</name>
</gene>
<protein>
    <recommendedName>
        <fullName evidence="6">HTH-type transcriptional regulator SarZ</fullName>
    </recommendedName>
    <alternativeName>
        <fullName evidence="7">Staphylococcal accessory regulator Z</fullName>
    </alternativeName>
</protein>
<evidence type="ECO:0000256" key="1">
    <source>
        <dbReference type="ARBA" id="ARBA00004496"/>
    </source>
</evidence>
<evidence type="ECO:0000256" key="3">
    <source>
        <dbReference type="ARBA" id="ARBA00023125"/>
    </source>
</evidence>
<evidence type="ECO:0000313" key="11">
    <source>
        <dbReference type="Proteomes" id="UP000187822"/>
    </source>
</evidence>
<keyword evidence="3" id="KW-0238">DNA-binding</keyword>
<evidence type="ECO:0000256" key="7">
    <source>
        <dbReference type="ARBA" id="ARBA00047207"/>
    </source>
</evidence>
<reference evidence="11" key="3">
    <citation type="submission" date="2016-06" db="EMBL/GenBank/DDBJ databases">
        <authorList>
            <person name="Toshchakov V.S."/>
        </authorList>
    </citation>
    <scope>NUCLEOTIDE SEQUENCE [LARGE SCALE GENOMIC DNA]</scope>
    <source>
        <strain>PM4 (JCM 30641</strain>
        <strain evidence="11">\VKM B-2940)</strain>
    </source>
</reference>
<dbReference type="Proteomes" id="UP000195607">
    <property type="component" value="Chromosome I"/>
</dbReference>
<dbReference type="InterPro" id="IPR055166">
    <property type="entry name" value="Transc_reg_Sar_Rot_HTH"/>
</dbReference>
<dbReference type="Gene3D" id="1.10.10.10">
    <property type="entry name" value="Winged helix-like DNA-binding domain superfamily/Winged helix DNA-binding domain"/>
    <property type="match status" value="1"/>
</dbReference>
<dbReference type="InterPro" id="IPR036388">
    <property type="entry name" value="WH-like_DNA-bd_sf"/>
</dbReference>
<evidence type="ECO:0000313" key="9">
    <source>
        <dbReference type="EMBL" id="SIM72006.1"/>
    </source>
</evidence>
<accession>A0A1N5VH67</accession>
<dbReference type="KEGG" id="cdiv:CPM_1368"/>
<evidence type="ECO:0000256" key="2">
    <source>
        <dbReference type="ARBA" id="ARBA00023015"/>
    </source>
</evidence>
<dbReference type="PRINTS" id="PR00598">
    <property type="entry name" value="HTHMARR"/>
</dbReference>
<dbReference type="PANTHER" id="PTHR42756">
    <property type="entry name" value="TRANSCRIPTIONAL REGULATOR, MARR"/>
    <property type="match status" value="1"/>
</dbReference>
<reference evidence="9 12" key="1">
    <citation type="submission" date="2016-04" db="EMBL/GenBank/DDBJ databases">
        <authorList>
            <person name="Evans L.H."/>
            <person name="Alamgir A."/>
            <person name="Owens N."/>
            <person name="Weber N.D."/>
            <person name="Virtaneva K."/>
            <person name="Barbian K."/>
            <person name="Babar A."/>
            <person name="Rosenke K."/>
        </authorList>
    </citation>
    <scope>NUCLEOTIDE SEQUENCE [LARGE SCALE GENOMIC DNA]</scope>
    <source>
        <strain evidence="9">S5</strain>
        <strain evidence="12">S5(T) (JCM 30642 \VKM B-2941)</strain>
    </source>
</reference>
<dbReference type="STRING" id="1673428.CPM_1368"/>
<evidence type="ECO:0000256" key="5">
    <source>
        <dbReference type="ARBA" id="ARBA00046337"/>
    </source>
</evidence>
<keyword evidence="11" id="KW-1185">Reference proteome</keyword>
<evidence type="ECO:0000313" key="10">
    <source>
        <dbReference type="EMBL" id="SJK85168.1"/>
    </source>
</evidence>
<evidence type="ECO:0000256" key="6">
    <source>
        <dbReference type="ARBA" id="ARBA00047188"/>
    </source>
</evidence>
<keyword evidence="2" id="KW-0805">Transcription regulation</keyword>
<reference evidence="10" key="2">
    <citation type="submission" date="2016-06" db="EMBL/GenBank/DDBJ databases">
        <authorList>
            <person name="Olsen C.W."/>
            <person name="Carey S."/>
            <person name="Hinshaw L."/>
            <person name="Karasin A.I."/>
        </authorList>
    </citation>
    <scope>NUCLEOTIDE SEQUENCE [LARGE SCALE GENOMIC DNA]</scope>
    <source>
        <strain evidence="10">PM4</strain>
    </source>
</reference>
<proteinExistence type="inferred from homology"/>
<evidence type="ECO:0000256" key="4">
    <source>
        <dbReference type="ARBA" id="ARBA00023163"/>
    </source>
</evidence>
<evidence type="ECO:0000313" key="12">
    <source>
        <dbReference type="Proteomes" id="UP000195607"/>
    </source>
</evidence>
<name>A0A1N5VH67_9ARCH</name>
<dbReference type="AlphaFoldDB" id="A0A1N5VH67"/>
<comment type="subcellular location">
    <subcellularLocation>
        <location evidence="1">Cytoplasm</location>
    </subcellularLocation>
</comment>
<dbReference type="PANTHER" id="PTHR42756:SF1">
    <property type="entry name" value="TRANSCRIPTIONAL REPRESSOR OF EMRAB OPERON"/>
    <property type="match status" value="1"/>
</dbReference>
<feature type="domain" description="HTH marR-type" evidence="8">
    <location>
        <begin position="11"/>
        <end position="143"/>
    </location>
</feature>
<keyword evidence="4" id="KW-0804">Transcription</keyword>
<dbReference type="EMBL" id="LT719092">
    <property type="protein sequence ID" value="SJK85168.1"/>
    <property type="molecule type" value="Genomic_DNA"/>
</dbReference>
<dbReference type="SMART" id="SM00347">
    <property type="entry name" value="HTH_MARR"/>
    <property type="match status" value="1"/>
</dbReference>
<dbReference type="OrthoDB" id="10712at2157"/>
<dbReference type="RefSeq" id="WP_021788912.1">
    <property type="nucleotide sequence ID" value="NZ_LT671858.1"/>
</dbReference>
<dbReference type="InterPro" id="IPR000835">
    <property type="entry name" value="HTH_MarR-typ"/>
</dbReference>
<dbReference type="PROSITE" id="PS50995">
    <property type="entry name" value="HTH_MARR_2"/>
    <property type="match status" value="1"/>
</dbReference>
<dbReference type="InterPro" id="IPR036390">
    <property type="entry name" value="WH_DNA-bd_sf"/>
</dbReference>
<dbReference type="EMBL" id="LT671858">
    <property type="protein sequence ID" value="SIM72006.1"/>
    <property type="molecule type" value="Genomic_DNA"/>
</dbReference>
<evidence type="ECO:0000259" key="8">
    <source>
        <dbReference type="PROSITE" id="PS50995"/>
    </source>
</evidence>